<dbReference type="InterPro" id="IPR050595">
    <property type="entry name" value="Bact_response_regulator"/>
</dbReference>
<protein>
    <submittedName>
        <fullName evidence="4">LytTR family DNA-binding domain-containing protein</fullName>
    </submittedName>
</protein>
<dbReference type="RefSeq" id="WP_167554341.1">
    <property type="nucleotide sequence ID" value="NZ_JAYLLN010000003.1"/>
</dbReference>
<dbReference type="Gene3D" id="2.40.50.1020">
    <property type="entry name" value="LytTr DNA-binding domain"/>
    <property type="match status" value="1"/>
</dbReference>
<reference evidence="4 5" key="1">
    <citation type="submission" date="2024-01" db="EMBL/GenBank/DDBJ databases">
        <title>Sphingobacterium tenebrionis sp. nov., a novel endophyte isolated from tenebrio molitor intestines.</title>
        <authorList>
            <person name="Zhang C."/>
        </authorList>
    </citation>
    <scope>NUCLEOTIDE SEQUENCE [LARGE SCALE GENOMIC DNA]</scope>
    <source>
        <strain evidence="4 5">PU5-4</strain>
    </source>
</reference>
<dbReference type="SMART" id="SM00448">
    <property type="entry name" value="REC"/>
    <property type="match status" value="1"/>
</dbReference>
<evidence type="ECO:0000313" key="4">
    <source>
        <dbReference type="EMBL" id="MEI5983748.1"/>
    </source>
</evidence>
<dbReference type="InterPro" id="IPR011006">
    <property type="entry name" value="CheY-like_superfamily"/>
</dbReference>
<evidence type="ECO:0000256" key="1">
    <source>
        <dbReference type="ARBA" id="ARBA00022553"/>
    </source>
</evidence>
<dbReference type="Proteomes" id="UP001363035">
    <property type="component" value="Unassembled WGS sequence"/>
</dbReference>
<comment type="caution">
    <text evidence="4">The sequence shown here is derived from an EMBL/GenBank/DDBJ whole genome shotgun (WGS) entry which is preliminary data.</text>
</comment>
<dbReference type="Gene3D" id="3.40.50.2300">
    <property type="match status" value="1"/>
</dbReference>
<gene>
    <name evidence="4" type="ORF">VJ786_02410</name>
</gene>
<sequence length="250" mass="29454">MMRKLYTILVDDQEVFLEKMRSEFKKIEFVELAGSFTNPMHALRFLRVNPVDLIILDVEMEGINGFEFMDASPKREVLTILCTAHQRFEELGYDKRVVDVLFKPVEPFRLKVALQRALDALNFTNHRMDNQWNEIEDNYDYFHLSGPGKGQRVRVFHRDIVYLTAVDGMVEITTINRHSIHMSYRSMKDIIGGTSQGLFLRCSRKYAFNVNFFHSYRDHKVYLNHTEEPLDLGKIRLSSEFKTFLDTNKI</sequence>
<evidence type="ECO:0000259" key="3">
    <source>
        <dbReference type="PROSITE" id="PS50110"/>
    </source>
</evidence>
<organism evidence="4 5">
    <name type="scientific">Sphingobacterium tenebrionis</name>
    <dbReference type="NCBI Taxonomy" id="3111775"/>
    <lineage>
        <taxon>Bacteria</taxon>
        <taxon>Pseudomonadati</taxon>
        <taxon>Bacteroidota</taxon>
        <taxon>Sphingobacteriia</taxon>
        <taxon>Sphingobacteriales</taxon>
        <taxon>Sphingobacteriaceae</taxon>
        <taxon>Sphingobacterium</taxon>
    </lineage>
</organism>
<feature type="domain" description="Response regulatory" evidence="3">
    <location>
        <begin position="6"/>
        <end position="118"/>
    </location>
</feature>
<evidence type="ECO:0000313" key="5">
    <source>
        <dbReference type="Proteomes" id="UP001363035"/>
    </source>
</evidence>
<dbReference type="SMART" id="SM00850">
    <property type="entry name" value="LytTR"/>
    <property type="match status" value="1"/>
</dbReference>
<feature type="modified residue" description="4-aspartylphosphate" evidence="2">
    <location>
        <position position="57"/>
    </location>
</feature>
<dbReference type="PANTHER" id="PTHR44591:SF3">
    <property type="entry name" value="RESPONSE REGULATORY DOMAIN-CONTAINING PROTEIN"/>
    <property type="match status" value="1"/>
</dbReference>
<dbReference type="SUPFAM" id="SSF52172">
    <property type="entry name" value="CheY-like"/>
    <property type="match status" value="1"/>
</dbReference>
<dbReference type="PROSITE" id="PS50110">
    <property type="entry name" value="RESPONSE_REGULATORY"/>
    <property type="match status" value="1"/>
</dbReference>
<dbReference type="Pfam" id="PF00072">
    <property type="entry name" value="Response_reg"/>
    <property type="match status" value="1"/>
</dbReference>
<proteinExistence type="predicted"/>
<dbReference type="InterPro" id="IPR007492">
    <property type="entry name" value="LytTR_DNA-bd_dom"/>
</dbReference>
<dbReference type="GO" id="GO:0003677">
    <property type="term" value="F:DNA binding"/>
    <property type="evidence" value="ECO:0007669"/>
    <property type="project" value="UniProtKB-KW"/>
</dbReference>
<evidence type="ECO:0000256" key="2">
    <source>
        <dbReference type="PROSITE-ProRule" id="PRU00169"/>
    </source>
</evidence>
<dbReference type="EMBL" id="JAYLLN010000003">
    <property type="protein sequence ID" value="MEI5983748.1"/>
    <property type="molecule type" value="Genomic_DNA"/>
</dbReference>
<name>A0ABU8I2P3_9SPHI</name>
<dbReference type="InterPro" id="IPR001789">
    <property type="entry name" value="Sig_transdc_resp-reg_receiver"/>
</dbReference>
<keyword evidence="4" id="KW-0238">DNA-binding</keyword>
<dbReference type="PANTHER" id="PTHR44591">
    <property type="entry name" value="STRESS RESPONSE REGULATOR PROTEIN 1"/>
    <property type="match status" value="1"/>
</dbReference>
<keyword evidence="5" id="KW-1185">Reference proteome</keyword>
<accession>A0ABU8I2P3</accession>
<keyword evidence="1 2" id="KW-0597">Phosphoprotein</keyword>